<evidence type="ECO:0000313" key="1">
    <source>
        <dbReference type="EMBL" id="KAJ2969215.1"/>
    </source>
</evidence>
<reference evidence="1" key="1">
    <citation type="submission" date="2022-10" db="EMBL/GenBank/DDBJ databases">
        <title>Genome Sequence of Xylaria curta.</title>
        <authorList>
            <person name="Buettner E."/>
        </authorList>
    </citation>
    <scope>NUCLEOTIDE SEQUENCE</scope>
    <source>
        <strain evidence="1">Babe10</strain>
    </source>
</reference>
<protein>
    <submittedName>
        <fullName evidence="1">Uncharacterized protein</fullName>
    </submittedName>
</protein>
<keyword evidence="2" id="KW-1185">Reference proteome</keyword>
<sequence length="281" mass="31744">MSTEGPSQDLIQNKGRGLVVLLHGVPGVGKTATAEAVAMEYKKPLFVITCGDLGLTPHEVESSLSNVFRLAHLWDCVLLLDEADVFLSQRSKLDMKRNALVSVFLRVLEYYNGLLFLTTNRVGTIDEAFKSRIHMSLYYPPLDKTQTRDIFRLNIAKLREIEAQRHEMTGEPLLDIKENQIIAFAGKHFEDNARSTGCWNGRQIRNAFQIASSLAHHNYTIQTEAAHALGQQPPAAPVLDSSLFEKVQMSTQSFDRHMMDSKGFDAELPLRSTFYKEDRFE</sequence>
<dbReference type="Proteomes" id="UP001143856">
    <property type="component" value="Unassembled WGS sequence"/>
</dbReference>
<dbReference type="EMBL" id="JAPDGR010004078">
    <property type="protein sequence ID" value="KAJ2969215.1"/>
    <property type="molecule type" value="Genomic_DNA"/>
</dbReference>
<name>A0ACC1MQC9_9PEZI</name>
<organism evidence="1 2">
    <name type="scientific">Xylaria curta</name>
    <dbReference type="NCBI Taxonomy" id="42375"/>
    <lineage>
        <taxon>Eukaryota</taxon>
        <taxon>Fungi</taxon>
        <taxon>Dikarya</taxon>
        <taxon>Ascomycota</taxon>
        <taxon>Pezizomycotina</taxon>
        <taxon>Sordariomycetes</taxon>
        <taxon>Xylariomycetidae</taxon>
        <taxon>Xylariales</taxon>
        <taxon>Xylariaceae</taxon>
        <taxon>Xylaria</taxon>
    </lineage>
</organism>
<evidence type="ECO:0000313" key="2">
    <source>
        <dbReference type="Proteomes" id="UP001143856"/>
    </source>
</evidence>
<gene>
    <name evidence="1" type="ORF">NUW58_g10040</name>
</gene>
<comment type="caution">
    <text evidence="1">The sequence shown here is derived from an EMBL/GenBank/DDBJ whole genome shotgun (WGS) entry which is preliminary data.</text>
</comment>
<proteinExistence type="predicted"/>
<accession>A0ACC1MQC9</accession>